<comment type="caution">
    <text evidence="2">The sequence shown here is derived from an EMBL/GenBank/DDBJ whole genome shotgun (WGS) entry which is preliminary data.</text>
</comment>
<evidence type="ECO:0000256" key="1">
    <source>
        <dbReference type="SAM" id="MobiDB-lite"/>
    </source>
</evidence>
<dbReference type="AlphaFoldDB" id="A0A495IFJ4"/>
<feature type="region of interest" description="Disordered" evidence="1">
    <location>
        <begin position="1"/>
        <end position="24"/>
    </location>
</feature>
<gene>
    <name evidence="2" type="ORF">C8E83_1065</name>
</gene>
<name>A0A495IFJ4_9MICO</name>
<dbReference type="Proteomes" id="UP000280008">
    <property type="component" value="Unassembled WGS sequence"/>
</dbReference>
<evidence type="ECO:0000313" key="2">
    <source>
        <dbReference type="EMBL" id="RKR73965.1"/>
    </source>
</evidence>
<organism evidence="2 3">
    <name type="scientific">Frondihabitans australicus</name>
    <dbReference type="NCBI Taxonomy" id="386892"/>
    <lineage>
        <taxon>Bacteria</taxon>
        <taxon>Bacillati</taxon>
        <taxon>Actinomycetota</taxon>
        <taxon>Actinomycetes</taxon>
        <taxon>Micrococcales</taxon>
        <taxon>Microbacteriaceae</taxon>
        <taxon>Frondihabitans</taxon>
    </lineage>
</organism>
<evidence type="ECO:0000313" key="3">
    <source>
        <dbReference type="Proteomes" id="UP000280008"/>
    </source>
</evidence>
<proteinExistence type="predicted"/>
<sequence length="70" mass="7238">MSAACHPSGGRSHWGCRGRTGEPYRRSMISPRLAIAATVLTVAIAVPSVIAASVSAAPAPHTHSHTVTKH</sequence>
<dbReference type="EMBL" id="RBKS01000001">
    <property type="protein sequence ID" value="RKR73965.1"/>
    <property type="molecule type" value="Genomic_DNA"/>
</dbReference>
<keyword evidence="3" id="KW-1185">Reference proteome</keyword>
<protein>
    <submittedName>
        <fullName evidence="2">Uncharacterized protein</fullName>
    </submittedName>
</protein>
<reference evidence="2 3" key="1">
    <citation type="submission" date="2018-10" db="EMBL/GenBank/DDBJ databases">
        <title>Sequencing the genomes of 1000 actinobacteria strains.</title>
        <authorList>
            <person name="Klenk H.-P."/>
        </authorList>
    </citation>
    <scope>NUCLEOTIDE SEQUENCE [LARGE SCALE GENOMIC DNA]</scope>
    <source>
        <strain evidence="2 3">DSM 17894</strain>
    </source>
</reference>
<accession>A0A495IFJ4</accession>